<protein>
    <submittedName>
        <fullName evidence="2">SMI1/KNR4 family protein</fullName>
    </submittedName>
</protein>
<dbReference type="OrthoDB" id="5505403at2"/>
<dbReference type="EMBL" id="RAWE01000098">
    <property type="protein sequence ID" value="RKH00167.1"/>
    <property type="molecule type" value="Genomic_DNA"/>
</dbReference>
<dbReference type="InterPro" id="IPR037883">
    <property type="entry name" value="Knr4/Smi1-like_sf"/>
</dbReference>
<dbReference type="AlphaFoldDB" id="A0A3A8JYX8"/>
<organism evidence="2 3">
    <name type="scientific">Corallococcus carmarthensis</name>
    <dbReference type="NCBI Taxonomy" id="2316728"/>
    <lineage>
        <taxon>Bacteria</taxon>
        <taxon>Pseudomonadati</taxon>
        <taxon>Myxococcota</taxon>
        <taxon>Myxococcia</taxon>
        <taxon>Myxococcales</taxon>
        <taxon>Cystobacterineae</taxon>
        <taxon>Myxococcaceae</taxon>
        <taxon>Corallococcus</taxon>
    </lineage>
</organism>
<evidence type="ECO:0000259" key="1">
    <source>
        <dbReference type="SMART" id="SM00860"/>
    </source>
</evidence>
<proteinExistence type="predicted"/>
<sequence>MNELLEEISRLHLPNPPATPEQLVAFEQRVGWRLDPDLRAFYLHCDGARLFAHRDPTFGFVDPAFTFLPLSRIARARVVMRDEDTDQAGPASWYAICEVRDSNYILLDVSHQDGGRYPIRDGYNEAFPSPEHCSQIADSFQGFLAGALRSKGRWFWLRAEE</sequence>
<dbReference type="Proteomes" id="UP000268313">
    <property type="component" value="Unassembled WGS sequence"/>
</dbReference>
<dbReference type="Gene3D" id="3.40.1580.10">
    <property type="entry name" value="SMI1/KNR4-like"/>
    <property type="match status" value="1"/>
</dbReference>
<evidence type="ECO:0000313" key="2">
    <source>
        <dbReference type="EMBL" id="RKH00167.1"/>
    </source>
</evidence>
<evidence type="ECO:0000313" key="3">
    <source>
        <dbReference type="Proteomes" id="UP000268313"/>
    </source>
</evidence>
<dbReference type="InterPro" id="IPR018958">
    <property type="entry name" value="Knr4/Smi1-like_dom"/>
</dbReference>
<dbReference type="RefSeq" id="WP_120604958.1">
    <property type="nucleotide sequence ID" value="NZ_JABFJX010000106.1"/>
</dbReference>
<accession>A0A3A8JYX8</accession>
<feature type="domain" description="Knr4/Smi1-like" evidence="1">
    <location>
        <begin position="17"/>
        <end position="146"/>
    </location>
</feature>
<keyword evidence="3" id="KW-1185">Reference proteome</keyword>
<dbReference type="SMART" id="SM00860">
    <property type="entry name" value="SMI1_KNR4"/>
    <property type="match status" value="1"/>
</dbReference>
<dbReference type="Pfam" id="PF09346">
    <property type="entry name" value="SMI1_KNR4"/>
    <property type="match status" value="1"/>
</dbReference>
<reference evidence="3" key="1">
    <citation type="submission" date="2018-09" db="EMBL/GenBank/DDBJ databases">
        <authorList>
            <person name="Livingstone P.G."/>
            <person name="Whitworth D.E."/>
        </authorList>
    </citation>
    <scope>NUCLEOTIDE SEQUENCE [LARGE SCALE GENOMIC DNA]</scope>
    <source>
        <strain evidence="3">CA043D</strain>
    </source>
</reference>
<comment type="caution">
    <text evidence="2">The sequence shown here is derived from an EMBL/GenBank/DDBJ whole genome shotgun (WGS) entry which is preliminary data.</text>
</comment>
<gene>
    <name evidence="2" type="ORF">D7X32_24320</name>
</gene>
<name>A0A3A8JYX8_9BACT</name>
<dbReference type="SUPFAM" id="SSF160631">
    <property type="entry name" value="SMI1/KNR4-like"/>
    <property type="match status" value="1"/>
</dbReference>